<protein>
    <submittedName>
        <fullName evidence="1">Uncharacterized protein</fullName>
    </submittedName>
</protein>
<proteinExistence type="predicted"/>
<sequence length="402" mass="44846">MAEDKTNLMRGEQPPALDDFHEGPSRNEDDVEYEKPQSCGKAFCDPSTRAHRLIVLVFLCFLAFGNYFCFDNPGALQTQIENTMVIKTSQFSSLYSWYSWPNTVLCFLGGFLTDRVFGIRMGAIIFSTIIIVGQVVFALGALVNRFWLMQFGRFIFGVGGESLAVAQNTYSVCWFKDKELNTVFGLQLSISRLGSMANFMTMPFLFTSFSKLYSGTTGLGLTLLVGKSLPSLPTAFSLVLDPCLRPLTGKIFLLKATKNLAAFWCLLSMLCAVVLAVLDRRAARILKREAAQSGEVVRLQDVRHFPRTFWMLCFVCVSYYVTIFPFIGLGTVFFQRKFRFGAVEANLVDSIPYLISAFASPVFGILVDLVGRNLLWVTVAVLGTLVSHGLLAFTFINPWVAM</sequence>
<gene>
    <name evidence="1" type="ORF">HPB47_017503</name>
</gene>
<organism evidence="1 2">
    <name type="scientific">Ixodes persulcatus</name>
    <name type="common">Taiga tick</name>
    <dbReference type="NCBI Taxonomy" id="34615"/>
    <lineage>
        <taxon>Eukaryota</taxon>
        <taxon>Metazoa</taxon>
        <taxon>Ecdysozoa</taxon>
        <taxon>Arthropoda</taxon>
        <taxon>Chelicerata</taxon>
        <taxon>Arachnida</taxon>
        <taxon>Acari</taxon>
        <taxon>Parasitiformes</taxon>
        <taxon>Ixodida</taxon>
        <taxon>Ixodoidea</taxon>
        <taxon>Ixodidae</taxon>
        <taxon>Ixodinae</taxon>
        <taxon>Ixodes</taxon>
    </lineage>
</organism>
<dbReference type="Proteomes" id="UP000805193">
    <property type="component" value="Unassembled WGS sequence"/>
</dbReference>
<dbReference type="EMBL" id="JABSTQ010006452">
    <property type="protein sequence ID" value="KAG0437297.1"/>
    <property type="molecule type" value="Genomic_DNA"/>
</dbReference>
<comment type="caution">
    <text evidence="1">The sequence shown here is derived from an EMBL/GenBank/DDBJ whole genome shotgun (WGS) entry which is preliminary data.</text>
</comment>
<keyword evidence="2" id="KW-1185">Reference proteome</keyword>
<name>A0AC60QNA3_IXOPE</name>
<evidence type="ECO:0000313" key="1">
    <source>
        <dbReference type="EMBL" id="KAG0437297.1"/>
    </source>
</evidence>
<feature type="non-terminal residue" evidence="1">
    <location>
        <position position="402"/>
    </location>
</feature>
<evidence type="ECO:0000313" key="2">
    <source>
        <dbReference type="Proteomes" id="UP000805193"/>
    </source>
</evidence>
<reference evidence="1 2" key="1">
    <citation type="journal article" date="2020" name="Cell">
        <title>Large-Scale Comparative Analyses of Tick Genomes Elucidate Their Genetic Diversity and Vector Capacities.</title>
        <authorList>
            <consortium name="Tick Genome and Microbiome Consortium (TIGMIC)"/>
            <person name="Jia N."/>
            <person name="Wang J."/>
            <person name="Shi W."/>
            <person name="Du L."/>
            <person name="Sun Y."/>
            <person name="Zhan W."/>
            <person name="Jiang J.F."/>
            <person name="Wang Q."/>
            <person name="Zhang B."/>
            <person name="Ji P."/>
            <person name="Bell-Sakyi L."/>
            <person name="Cui X.M."/>
            <person name="Yuan T.T."/>
            <person name="Jiang B.G."/>
            <person name="Yang W.F."/>
            <person name="Lam T.T."/>
            <person name="Chang Q.C."/>
            <person name="Ding S.J."/>
            <person name="Wang X.J."/>
            <person name="Zhu J.G."/>
            <person name="Ruan X.D."/>
            <person name="Zhao L."/>
            <person name="Wei J.T."/>
            <person name="Ye R.Z."/>
            <person name="Que T.C."/>
            <person name="Du C.H."/>
            <person name="Zhou Y.H."/>
            <person name="Cheng J.X."/>
            <person name="Dai P.F."/>
            <person name="Guo W.B."/>
            <person name="Han X.H."/>
            <person name="Huang E.J."/>
            <person name="Li L.F."/>
            <person name="Wei W."/>
            <person name="Gao Y.C."/>
            <person name="Liu J.Z."/>
            <person name="Shao H.Z."/>
            <person name="Wang X."/>
            <person name="Wang C.C."/>
            <person name="Yang T.C."/>
            <person name="Huo Q.B."/>
            <person name="Li W."/>
            <person name="Chen H.Y."/>
            <person name="Chen S.E."/>
            <person name="Zhou L.G."/>
            <person name="Ni X.B."/>
            <person name="Tian J.H."/>
            <person name="Sheng Y."/>
            <person name="Liu T."/>
            <person name="Pan Y.S."/>
            <person name="Xia L.Y."/>
            <person name="Li J."/>
            <person name="Zhao F."/>
            <person name="Cao W.C."/>
        </authorList>
    </citation>
    <scope>NUCLEOTIDE SEQUENCE [LARGE SCALE GENOMIC DNA]</scope>
    <source>
        <strain evidence="1">Iper-2018</strain>
    </source>
</reference>
<accession>A0AC60QNA3</accession>